<reference evidence="1 2" key="1">
    <citation type="submission" date="2016-10" db="EMBL/GenBank/DDBJ databases">
        <authorList>
            <person name="de Groot N.N."/>
        </authorList>
    </citation>
    <scope>NUCLEOTIDE SEQUENCE [LARGE SCALE GENOMIC DNA]</scope>
    <source>
        <strain evidence="1 2">DSM 569</strain>
    </source>
</reference>
<gene>
    <name evidence="1" type="ORF">SAMN04244560_02657</name>
</gene>
<dbReference type="Gene3D" id="3.30.420.240">
    <property type="match status" value="1"/>
</dbReference>
<evidence type="ECO:0000313" key="1">
    <source>
        <dbReference type="EMBL" id="SDG62133.1"/>
    </source>
</evidence>
<dbReference type="RefSeq" id="WP_074592931.1">
    <property type="nucleotide sequence ID" value="NZ_FNBS01000099.1"/>
</dbReference>
<evidence type="ECO:0000313" key="2">
    <source>
        <dbReference type="Proteomes" id="UP000183404"/>
    </source>
</evidence>
<proteinExistence type="predicted"/>
<accession>A0A1G7VQV4</accession>
<dbReference type="EMBL" id="FNBS01000099">
    <property type="protein sequence ID" value="SDG62133.1"/>
    <property type="molecule type" value="Genomic_DNA"/>
</dbReference>
<sequence>MIGKSWEVNPKIKRESLQKDYERDPEGAKCKYECIPPAIKQGFFQFPEKIDEVVKVGKKAQCPNIIIQETITSRTLANGETKYYSGLEIYNLNLDPSYTYYIGGDGGVESDSYVISLFHGEPTPITVVENGEVVEKLFNKPVEDLLLVWRPSKKERLPVDLLNVADILGMICSQVYVKKALFDKFNSAEVVQRLISYGVDAEDKNWSNQFQLQLYQNLKNLIYTGQIELLDHTVDYGLNANEELKYIQIINGNKIDHLKDKSKDMSDARAAAVWLCSTDEPDMGEHYSMPTILGVRAK</sequence>
<organism evidence="1 2">
    <name type="scientific">Thermoanaerobacter thermohydrosulfuricus</name>
    <name type="common">Clostridium thermohydrosulfuricum</name>
    <dbReference type="NCBI Taxonomy" id="1516"/>
    <lineage>
        <taxon>Bacteria</taxon>
        <taxon>Bacillati</taxon>
        <taxon>Bacillota</taxon>
        <taxon>Clostridia</taxon>
        <taxon>Thermoanaerobacterales</taxon>
        <taxon>Thermoanaerobacteraceae</taxon>
        <taxon>Thermoanaerobacter</taxon>
    </lineage>
</organism>
<protein>
    <submittedName>
        <fullName evidence="1">Uncharacterized protein</fullName>
    </submittedName>
</protein>
<dbReference type="Proteomes" id="UP000183404">
    <property type="component" value="Unassembled WGS sequence"/>
</dbReference>
<dbReference type="AlphaFoldDB" id="A0A1G7VQV4"/>
<name>A0A1G7VQV4_THETY</name>